<feature type="transmembrane region" description="Helical" evidence="1">
    <location>
        <begin position="36"/>
        <end position="57"/>
    </location>
</feature>
<dbReference type="Proteomes" id="UP000013909">
    <property type="component" value="Unassembled WGS sequence"/>
</dbReference>
<dbReference type="AlphaFoldDB" id="R7ZV08"/>
<evidence type="ECO:0000256" key="1">
    <source>
        <dbReference type="SAM" id="Phobius"/>
    </source>
</evidence>
<evidence type="ECO:0000313" key="2">
    <source>
        <dbReference type="EMBL" id="EON77824.1"/>
    </source>
</evidence>
<evidence type="ECO:0000313" key="3">
    <source>
        <dbReference type="Proteomes" id="UP000013909"/>
    </source>
</evidence>
<keyword evidence="1" id="KW-0472">Membrane</keyword>
<gene>
    <name evidence="2" type="ORF">ADIS_1743</name>
</gene>
<reference evidence="2 3" key="1">
    <citation type="submission" date="2013-02" db="EMBL/GenBank/DDBJ databases">
        <title>A novel strain isolated from Lonar lake, Maharashtra, India.</title>
        <authorList>
            <person name="Singh A."/>
        </authorList>
    </citation>
    <scope>NUCLEOTIDE SEQUENCE [LARGE SCALE GENOMIC DNA]</scope>
    <source>
        <strain evidence="2 3">AK24</strain>
    </source>
</reference>
<name>R7ZV08_9BACT</name>
<keyword evidence="3" id="KW-1185">Reference proteome</keyword>
<organism evidence="2 3">
    <name type="scientific">Lunatimonas lonarensis</name>
    <dbReference type="NCBI Taxonomy" id="1232681"/>
    <lineage>
        <taxon>Bacteria</taxon>
        <taxon>Pseudomonadati</taxon>
        <taxon>Bacteroidota</taxon>
        <taxon>Cytophagia</taxon>
        <taxon>Cytophagales</taxon>
        <taxon>Cyclobacteriaceae</taxon>
    </lineage>
</organism>
<keyword evidence="1" id="KW-0812">Transmembrane</keyword>
<dbReference type="STRING" id="1232681.ADIS_1743"/>
<sequence>MQDDLSNDKLTFFLAIIVHRAGLIERSFLLTGDFKAIAKILFMGCLIFLSTYALWIINKT</sequence>
<keyword evidence="1" id="KW-1133">Transmembrane helix</keyword>
<accession>R7ZV08</accession>
<protein>
    <submittedName>
        <fullName evidence="2">Uncharacterized protein</fullName>
    </submittedName>
</protein>
<proteinExistence type="predicted"/>
<dbReference type="EMBL" id="AQHR01000049">
    <property type="protein sequence ID" value="EON77824.1"/>
    <property type="molecule type" value="Genomic_DNA"/>
</dbReference>
<comment type="caution">
    <text evidence="2">The sequence shown here is derived from an EMBL/GenBank/DDBJ whole genome shotgun (WGS) entry which is preliminary data.</text>
</comment>